<gene>
    <name evidence="1" type="primary">Contig3308.g3541</name>
    <name evidence="1" type="ORF">STYLEM_2453</name>
</gene>
<organism evidence="1 2">
    <name type="scientific">Stylonychia lemnae</name>
    <name type="common">Ciliate</name>
    <dbReference type="NCBI Taxonomy" id="5949"/>
    <lineage>
        <taxon>Eukaryota</taxon>
        <taxon>Sar</taxon>
        <taxon>Alveolata</taxon>
        <taxon>Ciliophora</taxon>
        <taxon>Intramacronucleata</taxon>
        <taxon>Spirotrichea</taxon>
        <taxon>Stichotrichia</taxon>
        <taxon>Sporadotrichida</taxon>
        <taxon>Oxytrichidae</taxon>
        <taxon>Stylonychinae</taxon>
        <taxon>Stylonychia</taxon>
    </lineage>
</organism>
<reference evidence="1 2" key="1">
    <citation type="submission" date="2014-06" db="EMBL/GenBank/DDBJ databases">
        <authorList>
            <person name="Swart Estienne"/>
        </authorList>
    </citation>
    <scope>NUCLEOTIDE SEQUENCE [LARGE SCALE GENOMIC DNA]</scope>
    <source>
        <strain evidence="1 2">130c</strain>
    </source>
</reference>
<keyword evidence="2" id="KW-1185">Reference proteome</keyword>
<protein>
    <submittedName>
        <fullName evidence="1">Uncharacterized protein</fullName>
    </submittedName>
</protein>
<accession>A0A077ZW33</accession>
<evidence type="ECO:0000313" key="1">
    <source>
        <dbReference type="EMBL" id="CDW73475.1"/>
    </source>
</evidence>
<dbReference type="AlphaFoldDB" id="A0A077ZW33"/>
<dbReference type="InParanoid" id="A0A077ZW33"/>
<dbReference type="EMBL" id="CCKQ01002382">
    <property type="protein sequence ID" value="CDW73475.1"/>
    <property type="molecule type" value="Genomic_DNA"/>
</dbReference>
<evidence type="ECO:0000313" key="2">
    <source>
        <dbReference type="Proteomes" id="UP000039865"/>
    </source>
</evidence>
<sequence length="166" mass="19294">MNSQLFKLNSHKLLTVQPLTSNIKGIFQMAQRSVHKDTQSDNVNKLLYREDKVEYVNTMNNSLRYMVSTDEKTQIEQMAINRYKDFDRWNEEKNQWKVAQEHYGLSKDKNKSFVSQRGDDNEILNPQYGGMGGAQYFQIRGIGVTGTQGASMASWRQLDSRDDKKE</sequence>
<proteinExistence type="predicted"/>
<dbReference type="Proteomes" id="UP000039865">
    <property type="component" value="Unassembled WGS sequence"/>
</dbReference>
<name>A0A077ZW33_STYLE</name>